<name>A0A0L0MZ91_TOLOC</name>
<dbReference type="AlphaFoldDB" id="A0A0L0MZ91"/>
<feature type="domain" description="Rhodopsin" evidence="2">
    <location>
        <begin position="113"/>
        <end position="213"/>
    </location>
</feature>
<keyword evidence="1" id="KW-0812">Transmembrane</keyword>
<keyword evidence="4" id="KW-1185">Reference proteome</keyword>
<feature type="transmembrane region" description="Helical" evidence="1">
    <location>
        <begin position="166"/>
        <end position="183"/>
    </location>
</feature>
<evidence type="ECO:0000259" key="2">
    <source>
        <dbReference type="Pfam" id="PF20684"/>
    </source>
</evidence>
<feature type="non-terminal residue" evidence="3">
    <location>
        <position position="1"/>
    </location>
</feature>
<evidence type="ECO:0000313" key="4">
    <source>
        <dbReference type="Proteomes" id="UP000036947"/>
    </source>
</evidence>
<keyword evidence="1" id="KW-0472">Membrane</keyword>
<evidence type="ECO:0000256" key="1">
    <source>
        <dbReference type="SAM" id="Phobius"/>
    </source>
</evidence>
<protein>
    <recommendedName>
        <fullName evidence="2">Rhodopsin domain-containing protein</fullName>
    </recommendedName>
</protein>
<feature type="transmembrane region" description="Helical" evidence="1">
    <location>
        <begin position="189"/>
        <end position="209"/>
    </location>
</feature>
<dbReference type="STRING" id="1163406.A0A0L0MZ91"/>
<accession>A0A0L0MZ91</accession>
<dbReference type="EMBL" id="LFRF01000041">
    <property type="protein sequence ID" value="KND87147.1"/>
    <property type="molecule type" value="Genomic_DNA"/>
</dbReference>
<keyword evidence="1" id="KW-1133">Transmembrane helix</keyword>
<dbReference type="OrthoDB" id="2496787at2759"/>
<dbReference type="Pfam" id="PF20684">
    <property type="entry name" value="Fung_rhodopsin"/>
    <property type="match status" value="1"/>
</dbReference>
<evidence type="ECO:0000313" key="3">
    <source>
        <dbReference type="EMBL" id="KND87147.1"/>
    </source>
</evidence>
<gene>
    <name evidence="3" type="ORF">TOPH_08234</name>
</gene>
<organism evidence="3 4">
    <name type="scientific">Tolypocladium ophioglossoides (strain CBS 100239)</name>
    <name type="common">Snaketongue truffleclub</name>
    <name type="synonym">Elaphocordyceps ophioglossoides</name>
    <dbReference type="NCBI Taxonomy" id="1163406"/>
    <lineage>
        <taxon>Eukaryota</taxon>
        <taxon>Fungi</taxon>
        <taxon>Dikarya</taxon>
        <taxon>Ascomycota</taxon>
        <taxon>Pezizomycotina</taxon>
        <taxon>Sordariomycetes</taxon>
        <taxon>Hypocreomycetidae</taxon>
        <taxon>Hypocreales</taxon>
        <taxon>Ophiocordycipitaceae</taxon>
        <taxon>Tolypocladium</taxon>
    </lineage>
</organism>
<feature type="non-terminal residue" evidence="3">
    <location>
        <position position="214"/>
    </location>
</feature>
<dbReference type="Proteomes" id="UP000036947">
    <property type="component" value="Unassembled WGS sequence"/>
</dbReference>
<reference evidence="3 4" key="1">
    <citation type="journal article" date="2015" name="BMC Genomics">
        <title>The genome of the truffle-parasite Tolypocladium ophioglossoides and the evolution of antifungal peptaibiotics.</title>
        <authorList>
            <person name="Quandt C.A."/>
            <person name="Bushley K.E."/>
            <person name="Spatafora J.W."/>
        </authorList>
    </citation>
    <scope>NUCLEOTIDE SEQUENCE [LARGE SCALE GENOMIC DNA]</scope>
    <source>
        <strain evidence="3 4">CBS 100239</strain>
    </source>
</reference>
<dbReference type="InterPro" id="IPR049326">
    <property type="entry name" value="Rhodopsin_dom_fungi"/>
</dbReference>
<comment type="caution">
    <text evidence="3">The sequence shown here is derived from an EMBL/GenBank/DDBJ whole genome shotgun (WGS) entry which is preliminary data.</text>
</comment>
<sequence length="214" mass="24148">LSEERTTPLLRKKGDRYLGFFITTLERYGAGDVKSSQCAFTQSGEFSEMHLEILCRWHASTSVVSKSAFRSPICNISAVSIRLTWRLCDVNPISLGTITTYFVIVRMDLRNLQRGRALSPDDEVILSTLILRISCTTIDVWGLIAHGFGRNVWDDATGRAYNIRNLVKLSLSLFYLYIFPGAIIRQFLWGTALLNIFSVSFSTVVIFPCSPISY</sequence>
<proteinExistence type="predicted"/>